<comment type="caution">
    <text evidence="1">The sequence shown here is derived from an EMBL/GenBank/DDBJ whole genome shotgun (WGS) entry which is preliminary data.</text>
</comment>
<evidence type="ECO:0000313" key="1">
    <source>
        <dbReference type="EMBL" id="KKN07240.1"/>
    </source>
</evidence>
<accession>A0A0F9MIT5</accession>
<name>A0A0F9MIT5_9ZZZZ</name>
<dbReference type="AlphaFoldDB" id="A0A0F9MIT5"/>
<organism evidence="1">
    <name type="scientific">marine sediment metagenome</name>
    <dbReference type="NCBI Taxonomy" id="412755"/>
    <lineage>
        <taxon>unclassified sequences</taxon>
        <taxon>metagenomes</taxon>
        <taxon>ecological metagenomes</taxon>
    </lineage>
</organism>
<gene>
    <name evidence="1" type="ORF">LCGC14_1069080</name>
</gene>
<protein>
    <submittedName>
        <fullName evidence="1">Uncharacterized protein</fullName>
    </submittedName>
</protein>
<sequence length="108" mass="12053">MSEKFEVTKEAILAMVEKCPEAKEALKAGFPGAFENKKSFDLIQLTNGGYICTNQEAEAAGFNSRSFLAVRIGGEYDGIAFYLEENYLRWNLVRDGNSALCLTVERKD</sequence>
<proteinExistence type="predicted"/>
<reference evidence="1" key="1">
    <citation type="journal article" date="2015" name="Nature">
        <title>Complex archaea that bridge the gap between prokaryotes and eukaryotes.</title>
        <authorList>
            <person name="Spang A."/>
            <person name="Saw J.H."/>
            <person name="Jorgensen S.L."/>
            <person name="Zaremba-Niedzwiedzka K."/>
            <person name="Martijn J."/>
            <person name="Lind A.E."/>
            <person name="van Eijk R."/>
            <person name="Schleper C."/>
            <person name="Guy L."/>
            <person name="Ettema T.J."/>
        </authorList>
    </citation>
    <scope>NUCLEOTIDE SEQUENCE</scope>
</reference>
<dbReference type="EMBL" id="LAZR01004592">
    <property type="protein sequence ID" value="KKN07240.1"/>
    <property type="molecule type" value="Genomic_DNA"/>
</dbReference>